<evidence type="ECO:0000256" key="1">
    <source>
        <dbReference type="ARBA" id="ARBA00023015"/>
    </source>
</evidence>
<feature type="domain" description="HTH tetR-type" evidence="5">
    <location>
        <begin position="1"/>
        <end position="49"/>
    </location>
</feature>
<dbReference type="InterPro" id="IPR001647">
    <property type="entry name" value="HTH_TetR"/>
</dbReference>
<evidence type="ECO:0000259" key="5">
    <source>
        <dbReference type="PROSITE" id="PS50977"/>
    </source>
</evidence>
<dbReference type="AlphaFoldDB" id="A0A5C8M0R7"/>
<dbReference type="SUPFAM" id="SSF46689">
    <property type="entry name" value="Homeodomain-like"/>
    <property type="match status" value="1"/>
</dbReference>
<feature type="DNA-binding region" description="H-T-H motif" evidence="4">
    <location>
        <begin position="12"/>
        <end position="31"/>
    </location>
</feature>
<keyword evidence="2 4" id="KW-0238">DNA-binding</keyword>
<dbReference type="Pfam" id="PF00440">
    <property type="entry name" value="TetR_N"/>
    <property type="match status" value="1"/>
</dbReference>
<dbReference type="InterPro" id="IPR009057">
    <property type="entry name" value="Homeodomain-like_sf"/>
</dbReference>
<organism evidence="6 7">
    <name type="scientific">Rheinheimera tangshanensis</name>
    <dbReference type="NCBI Taxonomy" id="400153"/>
    <lineage>
        <taxon>Bacteria</taxon>
        <taxon>Pseudomonadati</taxon>
        <taxon>Pseudomonadota</taxon>
        <taxon>Gammaproteobacteria</taxon>
        <taxon>Chromatiales</taxon>
        <taxon>Chromatiaceae</taxon>
        <taxon>Rheinheimera</taxon>
    </lineage>
</organism>
<dbReference type="InterPro" id="IPR036271">
    <property type="entry name" value="Tet_transcr_reg_TetR-rel_C_sf"/>
</dbReference>
<keyword evidence="3" id="KW-0804">Transcription</keyword>
<dbReference type="Pfam" id="PF16925">
    <property type="entry name" value="TetR_C_13"/>
    <property type="match status" value="1"/>
</dbReference>
<name>A0A5C8M0R7_9GAMM</name>
<dbReference type="GO" id="GO:0003677">
    <property type="term" value="F:DNA binding"/>
    <property type="evidence" value="ECO:0007669"/>
    <property type="project" value="UniProtKB-UniRule"/>
</dbReference>
<sequence length="180" mass="19695">MLAAEQNPSDITTSAIAQKMGLTQGALFRHFDSKDSIMEAVMSWVADSILNRIETAAQNESSPLAALRAVFMTHIQFVFENPGVPRLLLSELQRPGITKPKEQTKSMLTGYKTKLIQILETAIARKELPPELDIKIAVVMFIGSIQGLVMQALIAGDVSLIRRDAAGVFAIYLRGIGNNK</sequence>
<dbReference type="EMBL" id="VRLR01000002">
    <property type="protein sequence ID" value="TXK82035.1"/>
    <property type="molecule type" value="Genomic_DNA"/>
</dbReference>
<dbReference type="PROSITE" id="PS50977">
    <property type="entry name" value="HTH_TETR_2"/>
    <property type="match status" value="1"/>
</dbReference>
<dbReference type="Proteomes" id="UP000321814">
    <property type="component" value="Unassembled WGS sequence"/>
</dbReference>
<evidence type="ECO:0000256" key="4">
    <source>
        <dbReference type="PROSITE-ProRule" id="PRU00335"/>
    </source>
</evidence>
<evidence type="ECO:0000256" key="3">
    <source>
        <dbReference type="ARBA" id="ARBA00023163"/>
    </source>
</evidence>
<dbReference type="InterPro" id="IPR011075">
    <property type="entry name" value="TetR_C"/>
</dbReference>
<dbReference type="PANTHER" id="PTHR47506">
    <property type="entry name" value="TRANSCRIPTIONAL REGULATORY PROTEIN"/>
    <property type="match status" value="1"/>
</dbReference>
<accession>A0A5C8M0R7</accession>
<evidence type="ECO:0000256" key="2">
    <source>
        <dbReference type="ARBA" id="ARBA00023125"/>
    </source>
</evidence>
<gene>
    <name evidence="6" type="ORF">FU839_03870</name>
</gene>
<proteinExistence type="predicted"/>
<keyword evidence="1" id="KW-0805">Transcription regulation</keyword>
<evidence type="ECO:0000313" key="6">
    <source>
        <dbReference type="EMBL" id="TXK82035.1"/>
    </source>
</evidence>
<dbReference type="SUPFAM" id="SSF48498">
    <property type="entry name" value="Tetracyclin repressor-like, C-terminal domain"/>
    <property type="match status" value="1"/>
</dbReference>
<evidence type="ECO:0000313" key="7">
    <source>
        <dbReference type="Proteomes" id="UP000321814"/>
    </source>
</evidence>
<dbReference type="OrthoDB" id="5293556at2"/>
<protein>
    <submittedName>
        <fullName evidence="6">TetR family transcriptional regulator</fullName>
    </submittedName>
</protein>
<dbReference type="PANTHER" id="PTHR47506:SF6">
    <property type="entry name" value="HTH-TYPE TRANSCRIPTIONAL REPRESSOR NEMR"/>
    <property type="match status" value="1"/>
</dbReference>
<reference evidence="6 7" key="1">
    <citation type="submission" date="2019-08" db="EMBL/GenBank/DDBJ databases">
        <title>Draft genome analysis of Rheinheimera tangshanensis isolated from the roots of fresh rice plants (Oryza sativa).</title>
        <authorList>
            <person name="Yu Q."/>
            <person name="Qi Y."/>
            <person name="Zhang H."/>
            <person name="Pu J."/>
        </authorList>
    </citation>
    <scope>NUCLEOTIDE SEQUENCE [LARGE SCALE GENOMIC DNA]</scope>
    <source>
        <strain evidence="6 7">JA3-B52</strain>
    </source>
</reference>
<keyword evidence="7" id="KW-1185">Reference proteome</keyword>
<dbReference type="Gene3D" id="1.10.357.10">
    <property type="entry name" value="Tetracycline Repressor, domain 2"/>
    <property type="match status" value="1"/>
</dbReference>
<comment type="caution">
    <text evidence="6">The sequence shown here is derived from an EMBL/GenBank/DDBJ whole genome shotgun (WGS) entry which is preliminary data.</text>
</comment>